<name>A0A6J4K7N7_9BACT</name>
<reference evidence="2" key="1">
    <citation type="submission" date="2020-02" db="EMBL/GenBank/DDBJ databases">
        <authorList>
            <person name="Meier V. D."/>
        </authorList>
    </citation>
    <scope>NUCLEOTIDE SEQUENCE</scope>
    <source>
        <strain evidence="2">AVDCRST_MAG68</strain>
    </source>
</reference>
<feature type="non-terminal residue" evidence="2">
    <location>
        <position position="60"/>
    </location>
</feature>
<proteinExistence type="predicted"/>
<dbReference type="EMBL" id="CADCTW010000005">
    <property type="protein sequence ID" value="CAA9296734.1"/>
    <property type="molecule type" value="Genomic_DNA"/>
</dbReference>
<protein>
    <submittedName>
        <fullName evidence="2">Uncharacterized protein</fullName>
    </submittedName>
</protein>
<accession>A0A6J4K7N7</accession>
<evidence type="ECO:0000313" key="2">
    <source>
        <dbReference type="EMBL" id="CAA9296734.1"/>
    </source>
</evidence>
<organism evidence="2">
    <name type="scientific">uncultured Gemmatimonadota bacterium</name>
    <dbReference type="NCBI Taxonomy" id="203437"/>
    <lineage>
        <taxon>Bacteria</taxon>
        <taxon>Pseudomonadati</taxon>
        <taxon>Gemmatimonadota</taxon>
        <taxon>environmental samples</taxon>
    </lineage>
</organism>
<feature type="region of interest" description="Disordered" evidence="1">
    <location>
        <begin position="1"/>
        <end position="60"/>
    </location>
</feature>
<gene>
    <name evidence="2" type="ORF">AVDCRST_MAG68-10</name>
</gene>
<sequence>AERSGAALGPDLGGVGLHGDRLQVQRGARVPRGADRGAGGAGRGPLRNLHARRLAAPAPV</sequence>
<feature type="non-terminal residue" evidence="2">
    <location>
        <position position="1"/>
    </location>
</feature>
<evidence type="ECO:0000256" key="1">
    <source>
        <dbReference type="SAM" id="MobiDB-lite"/>
    </source>
</evidence>
<dbReference type="AlphaFoldDB" id="A0A6J4K7N7"/>